<protein>
    <submittedName>
        <fullName evidence="1">Uncharacterized protein</fullName>
    </submittedName>
</protein>
<evidence type="ECO:0000313" key="1">
    <source>
        <dbReference type="EMBL" id="AXR07689.1"/>
    </source>
</evidence>
<proteinExistence type="predicted"/>
<keyword evidence="2" id="KW-1185">Reference proteome</keyword>
<dbReference type="AlphaFoldDB" id="A0A346NQ82"/>
<organism evidence="1 2">
    <name type="scientific">Salinimonas sediminis</name>
    <dbReference type="NCBI Taxonomy" id="2303538"/>
    <lineage>
        <taxon>Bacteria</taxon>
        <taxon>Pseudomonadati</taxon>
        <taxon>Pseudomonadota</taxon>
        <taxon>Gammaproteobacteria</taxon>
        <taxon>Alteromonadales</taxon>
        <taxon>Alteromonadaceae</taxon>
        <taxon>Alteromonas/Salinimonas group</taxon>
        <taxon>Salinimonas</taxon>
    </lineage>
</organism>
<sequence length="51" mass="5936">MYFLRSGFHLGRHLIPLNNKQTKGAIRPLMYCHKANRVQLKTVFNTHTGLL</sequence>
<reference evidence="1 2" key="1">
    <citation type="submission" date="2018-08" db="EMBL/GenBank/DDBJ databases">
        <title>Salinimonas sediminis sp. nov., a piezophilic bacterium isolated from a deep-sea sediment sample from the New Britain Trench.</title>
        <authorList>
            <person name="Cao J."/>
        </authorList>
    </citation>
    <scope>NUCLEOTIDE SEQUENCE [LARGE SCALE GENOMIC DNA]</scope>
    <source>
        <strain evidence="1 2">N102</strain>
    </source>
</reference>
<dbReference type="EMBL" id="CP031769">
    <property type="protein sequence ID" value="AXR07689.1"/>
    <property type="molecule type" value="Genomic_DNA"/>
</dbReference>
<evidence type="ECO:0000313" key="2">
    <source>
        <dbReference type="Proteomes" id="UP000262073"/>
    </source>
</evidence>
<name>A0A346NQ82_9ALTE</name>
<gene>
    <name evidence="1" type="ORF">D0Y50_15770</name>
</gene>
<dbReference type="KEGG" id="salm:D0Y50_15770"/>
<accession>A0A346NQ82</accession>
<dbReference type="Proteomes" id="UP000262073">
    <property type="component" value="Chromosome"/>
</dbReference>